<evidence type="ECO:0000259" key="8">
    <source>
        <dbReference type="Pfam" id="PF13567"/>
    </source>
</evidence>
<feature type="transmembrane region" description="Helical" evidence="6">
    <location>
        <begin position="435"/>
        <end position="456"/>
    </location>
</feature>
<keyword evidence="5 6" id="KW-0472">Membrane</keyword>
<feature type="transmembrane region" description="Helical" evidence="6">
    <location>
        <begin position="94"/>
        <end position="110"/>
    </location>
</feature>
<dbReference type="Pfam" id="PF13567">
    <property type="entry name" value="DUF4131"/>
    <property type="match status" value="1"/>
</dbReference>
<sequence length="725" mass="74630">MTEEAATGGGPPLSMRLAAGPSLARIRLWLARQAALQEGRFGLWTPVALGCGAALYFVLPAEPLLALGLAVLAVAALLAGLSRGARLRPSTVRVLALVACLLAGFGLARLRTEQVRAPVVPAGGEVRRVEAWVLDVASPGQGGARILLAPVSISGLSPEATPIRIRLTLGAGALPPAPGTRIATPALLNPPPPPSSPGAYDFARDAFFDGVGGVGLALGDLQVRPAQATGLPSALVLQMRVNAFRWDLTRRLVETMGPDRGGLAAAMTTGHEAFVPTAQVEALRAAGLAHIISISGLHMAIVGGFVFGLARLAVAGLPSLALRIAGRKIAALAGMVAVLAYLVLSGAPDPAVRSAVTACAAFAAILADRRAISLRTLALAATLLLILRPEAVTQPGFQMSFAATAALVALAEAWPRPVREISAPLSVRLVQGAGAALAAGTMISLVAGLATGPFALQHFNRVAVYGLPANLLTEPISTLLLMPALALGVLLSAVGLGDLPLAAAGLGVDALNAVASAISGLPGAERVVASAPPWTLPVAFLGLLFICLWRGPLRWLGLPLALAVNLAPRLPSPDLWVAHDAASAAVRIETSAVALRPDVRRFGAEVWSRRRGLALVADQGARPGGLACGNHACQPTGEGLPVAFIWTRRRGVLEREFRSACAGAQLVILRAPRPSGPCAAQLVLDEADFQRGGALELWRRPDGGWDALWSGPLRGSRPWVAPPAQ</sequence>
<dbReference type="KEGG" id="phb:HYN04_06910"/>
<comment type="subcellular location">
    <subcellularLocation>
        <location evidence="1">Cell membrane</location>
        <topology evidence="1">Multi-pass membrane protein</topology>
    </subcellularLocation>
</comment>
<evidence type="ECO:0000256" key="4">
    <source>
        <dbReference type="ARBA" id="ARBA00022989"/>
    </source>
</evidence>
<evidence type="ECO:0000256" key="6">
    <source>
        <dbReference type="SAM" id="Phobius"/>
    </source>
</evidence>
<evidence type="ECO:0000259" key="7">
    <source>
        <dbReference type="Pfam" id="PF03772"/>
    </source>
</evidence>
<dbReference type="AlphaFoldDB" id="A0A2Z3HZH8"/>
<name>A0A2Z3HZH8_9CAUL</name>
<keyword evidence="3 6" id="KW-0812">Transmembrane</keyword>
<feature type="transmembrane region" description="Helical" evidence="6">
    <location>
        <begin position="288"/>
        <end position="313"/>
    </location>
</feature>
<feature type="domain" description="ComEC/Rec2-related protein" evidence="7">
    <location>
        <begin position="267"/>
        <end position="551"/>
    </location>
</feature>
<accession>A0A2Z3HZH8</accession>
<feature type="transmembrane region" description="Helical" evidence="6">
    <location>
        <begin position="65"/>
        <end position="82"/>
    </location>
</feature>
<reference evidence="10" key="1">
    <citation type="submission" date="2018-05" db="EMBL/GenBank/DDBJ databases">
        <title>Genome sequencing of Phenylobacterium sp. HYN0004.</title>
        <authorList>
            <person name="Yi H."/>
            <person name="Baek C."/>
        </authorList>
    </citation>
    <scope>NUCLEOTIDE SEQUENCE [LARGE SCALE GENOMIC DNA]</scope>
    <source>
        <strain evidence="10">HYN0004</strain>
    </source>
</reference>
<feature type="transmembrane region" description="Helical" evidence="6">
    <location>
        <begin position="325"/>
        <end position="344"/>
    </location>
</feature>
<dbReference type="InterPro" id="IPR052159">
    <property type="entry name" value="Competence_DNA_uptake"/>
</dbReference>
<evidence type="ECO:0000313" key="10">
    <source>
        <dbReference type="Proteomes" id="UP000247763"/>
    </source>
</evidence>
<dbReference type="Proteomes" id="UP000247763">
    <property type="component" value="Chromosome"/>
</dbReference>
<feature type="domain" description="DUF4131" evidence="8">
    <location>
        <begin position="67"/>
        <end position="215"/>
    </location>
</feature>
<dbReference type="OrthoDB" id="9790149at2"/>
<dbReference type="InterPro" id="IPR004477">
    <property type="entry name" value="ComEC_N"/>
</dbReference>
<dbReference type="EMBL" id="CP029479">
    <property type="protein sequence ID" value="AWM78761.1"/>
    <property type="molecule type" value="Genomic_DNA"/>
</dbReference>
<keyword evidence="10" id="KW-1185">Reference proteome</keyword>
<gene>
    <name evidence="9" type="ORF">HYN04_06910</name>
</gene>
<evidence type="ECO:0000256" key="2">
    <source>
        <dbReference type="ARBA" id="ARBA00022475"/>
    </source>
</evidence>
<feature type="transmembrane region" description="Helical" evidence="6">
    <location>
        <begin position="501"/>
        <end position="519"/>
    </location>
</feature>
<proteinExistence type="predicted"/>
<evidence type="ECO:0000256" key="3">
    <source>
        <dbReference type="ARBA" id="ARBA00022692"/>
    </source>
</evidence>
<evidence type="ECO:0000256" key="1">
    <source>
        <dbReference type="ARBA" id="ARBA00004651"/>
    </source>
</evidence>
<dbReference type="PANTHER" id="PTHR30619:SF1">
    <property type="entry name" value="RECOMBINATION PROTEIN 2"/>
    <property type="match status" value="1"/>
</dbReference>
<feature type="transmembrane region" description="Helical" evidence="6">
    <location>
        <begin position="41"/>
        <end position="59"/>
    </location>
</feature>
<organism evidence="9 10">
    <name type="scientific">Phenylobacterium parvum</name>
    <dbReference type="NCBI Taxonomy" id="2201350"/>
    <lineage>
        <taxon>Bacteria</taxon>
        <taxon>Pseudomonadati</taxon>
        <taxon>Pseudomonadota</taxon>
        <taxon>Alphaproteobacteria</taxon>
        <taxon>Caulobacterales</taxon>
        <taxon>Caulobacteraceae</taxon>
        <taxon>Phenylobacterium</taxon>
    </lineage>
</organism>
<dbReference type="NCBIfam" id="TIGR00360">
    <property type="entry name" value="ComEC_N-term"/>
    <property type="match status" value="1"/>
</dbReference>
<feature type="transmembrane region" description="Helical" evidence="6">
    <location>
        <begin position="531"/>
        <end position="549"/>
    </location>
</feature>
<keyword evidence="4 6" id="KW-1133">Transmembrane helix</keyword>
<feature type="transmembrane region" description="Helical" evidence="6">
    <location>
        <begin position="476"/>
        <end position="494"/>
    </location>
</feature>
<dbReference type="Pfam" id="PF03772">
    <property type="entry name" value="Competence"/>
    <property type="match status" value="1"/>
</dbReference>
<protein>
    <submittedName>
        <fullName evidence="9">Competence protein ComEC</fullName>
    </submittedName>
</protein>
<dbReference type="InterPro" id="IPR025405">
    <property type="entry name" value="DUF4131"/>
</dbReference>
<evidence type="ECO:0000313" key="9">
    <source>
        <dbReference type="EMBL" id="AWM78761.1"/>
    </source>
</evidence>
<keyword evidence="2" id="KW-1003">Cell membrane</keyword>
<dbReference type="PANTHER" id="PTHR30619">
    <property type="entry name" value="DNA INTERNALIZATION/COMPETENCE PROTEIN COMEC/REC2"/>
    <property type="match status" value="1"/>
</dbReference>
<dbReference type="GO" id="GO:0005886">
    <property type="term" value="C:plasma membrane"/>
    <property type="evidence" value="ECO:0007669"/>
    <property type="project" value="UniProtKB-SubCell"/>
</dbReference>
<evidence type="ECO:0000256" key="5">
    <source>
        <dbReference type="ARBA" id="ARBA00023136"/>
    </source>
</evidence>